<evidence type="ECO:0000256" key="4">
    <source>
        <dbReference type="ARBA" id="ARBA00019403"/>
    </source>
</evidence>
<dbReference type="NCBIfam" id="TIGR00758">
    <property type="entry name" value="UDG_fam4"/>
    <property type="match status" value="1"/>
</dbReference>
<keyword evidence="10" id="KW-0411">Iron-sulfur</keyword>
<evidence type="ECO:0000313" key="13">
    <source>
        <dbReference type="EMBL" id="CCG05074.1"/>
    </source>
</evidence>
<reference evidence="14" key="2">
    <citation type="submission" date="2012-02" db="EMBL/GenBank/DDBJ databases">
        <title>Complete genome sequence of Blastococcus saxobsidens strain DD2.</title>
        <authorList>
            <person name="Genoscope."/>
        </authorList>
    </citation>
    <scope>NUCLEOTIDE SEQUENCE [LARGE SCALE GENOMIC DNA]</scope>
    <source>
        <strain evidence="14">DD2</strain>
    </source>
</reference>
<dbReference type="PANTHER" id="PTHR33693:SF1">
    <property type="entry name" value="TYPE-4 URACIL-DNA GLYCOSYLASE"/>
    <property type="match status" value="1"/>
</dbReference>
<dbReference type="OrthoDB" id="5290748at2"/>
<evidence type="ECO:0000256" key="7">
    <source>
        <dbReference type="ARBA" id="ARBA00022763"/>
    </source>
</evidence>
<dbReference type="SMART" id="SM00987">
    <property type="entry name" value="UreE_C"/>
    <property type="match status" value="1"/>
</dbReference>
<dbReference type="EMBL" id="FO117623">
    <property type="protein sequence ID" value="CCG05074.1"/>
    <property type="molecule type" value="Genomic_DNA"/>
</dbReference>
<dbReference type="AlphaFoldDB" id="H6RLZ5"/>
<dbReference type="SMART" id="SM00986">
    <property type="entry name" value="UDG"/>
    <property type="match status" value="1"/>
</dbReference>
<reference evidence="13 14" key="1">
    <citation type="journal article" date="2012" name="J. Bacteriol.">
        <title>Genome Sequence of Blastococcus saxobsidens DD2, a Stone-Inhabiting Bacterium.</title>
        <authorList>
            <person name="Chouaia B."/>
            <person name="Crotti E."/>
            <person name="Brusetti L."/>
            <person name="Daffonchio D."/>
            <person name="Essoussi I."/>
            <person name="Nouioui I."/>
            <person name="Sbissi I."/>
            <person name="Ghodhbane-Gtari F."/>
            <person name="Gtari M."/>
            <person name="Vacherie B."/>
            <person name="Barbe V."/>
            <person name="Medigue C."/>
            <person name="Gury J."/>
            <person name="Pujic P."/>
            <person name="Normand P."/>
        </authorList>
    </citation>
    <scope>NUCLEOTIDE SEQUENCE [LARGE SCALE GENOMIC DNA]</scope>
    <source>
        <strain evidence="13 14">DD2</strain>
    </source>
</reference>
<evidence type="ECO:0000256" key="10">
    <source>
        <dbReference type="ARBA" id="ARBA00023014"/>
    </source>
</evidence>
<keyword evidence="9" id="KW-0408">Iron</keyword>
<evidence type="ECO:0000256" key="11">
    <source>
        <dbReference type="ARBA" id="ARBA00023204"/>
    </source>
</evidence>
<dbReference type="KEGG" id="bsd:BLASA_4250"/>
<keyword evidence="7" id="KW-0227">DNA damage</keyword>
<dbReference type="SUPFAM" id="SSF52141">
    <property type="entry name" value="Uracil-DNA glycosylase-like"/>
    <property type="match status" value="1"/>
</dbReference>
<keyword evidence="14" id="KW-1185">Reference proteome</keyword>
<comment type="catalytic activity">
    <reaction evidence="1">
        <text>Hydrolyzes single-stranded DNA or mismatched double-stranded DNA and polynucleotides, releasing free uracil.</text>
        <dbReference type="EC" id="3.2.2.27"/>
    </reaction>
</comment>
<evidence type="ECO:0000256" key="6">
    <source>
        <dbReference type="ARBA" id="ARBA00022723"/>
    </source>
</evidence>
<dbReference type="CDD" id="cd10030">
    <property type="entry name" value="UDG-F4_TTUDGA_SPO1dp_like"/>
    <property type="match status" value="1"/>
</dbReference>
<evidence type="ECO:0000256" key="5">
    <source>
        <dbReference type="ARBA" id="ARBA00022485"/>
    </source>
</evidence>
<dbReference type="InterPro" id="IPR005273">
    <property type="entry name" value="Ura-DNA_glyco_family4"/>
</dbReference>
<evidence type="ECO:0000256" key="1">
    <source>
        <dbReference type="ARBA" id="ARBA00001400"/>
    </source>
</evidence>
<dbReference type="HOGENOM" id="CLU_044815_1_3_11"/>
<sequence>MVAAPRPPRFDAAAEEVARTAAAAPDWPSLARSASGCLACPELAAARRNVVVGDIPVAGRPLVALVGEAPGATEDETGRPFVGKSGALLDQLLAEAGLDRGRAAVLNVVKCRPPGNRTPRADEVGRCSGWLRRQLQLLDPPAVIALGLSAAKWFLGPRTVLARAREVGPVEWEGRGLYVTYHPSAAIRFGPNGAPRAALAADLRAVAYLVGARETR</sequence>
<dbReference type="InterPro" id="IPR036895">
    <property type="entry name" value="Uracil-DNA_glycosylase-like_sf"/>
</dbReference>
<keyword evidence="8" id="KW-0378">Hydrolase</keyword>
<dbReference type="GO" id="GO:0046872">
    <property type="term" value="F:metal ion binding"/>
    <property type="evidence" value="ECO:0007669"/>
    <property type="project" value="UniProtKB-KW"/>
</dbReference>
<dbReference type="GO" id="GO:0006281">
    <property type="term" value="P:DNA repair"/>
    <property type="evidence" value="ECO:0007669"/>
    <property type="project" value="UniProtKB-KW"/>
</dbReference>
<dbReference type="InterPro" id="IPR051536">
    <property type="entry name" value="UDG_Type-4/5"/>
</dbReference>
<protein>
    <recommendedName>
        <fullName evidence="4">Type-4 uracil-DNA glycosylase</fullName>
        <ecNumber evidence="3">3.2.2.27</ecNumber>
    </recommendedName>
</protein>
<dbReference type="Pfam" id="PF03167">
    <property type="entry name" value="UDG"/>
    <property type="match status" value="1"/>
</dbReference>
<dbReference type="GO" id="GO:0004844">
    <property type="term" value="F:uracil DNA N-glycosylase activity"/>
    <property type="evidence" value="ECO:0007669"/>
    <property type="project" value="UniProtKB-EC"/>
</dbReference>
<keyword evidence="11" id="KW-0234">DNA repair</keyword>
<dbReference type="Gene3D" id="3.40.470.10">
    <property type="entry name" value="Uracil-DNA glycosylase-like domain"/>
    <property type="match status" value="1"/>
</dbReference>
<comment type="similarity">
    <text evidence="2">Belongs to the uracil-DNA glycosylase (UDG) superfamily. Type 4 (UDGa) family.</text>
</comment>
<keyword evidence="6" id="KW-0479">Metal-binding</keyword>
<dbReference type="PANTHER" id="PTHR33693">
    <property type="entry name" value="TYPE-5 URACIL-DNA GLYCOSYLASE"/>
    <property type="match status" value="1"/>
</dbReference>
<dbReference type="InterPro" id="IPR005122">
    <property type="entry name" value="Uracil-DNA_glycosylase-like"/>
</dbReference>
<name>H6RLZ5_BLASD</name>
<evidence type="ECO:0000256" key="2">
    <source>
        <dbReference type="ARBA" id="ARBA00006521"/>
    </source>
</evidence>
<dbReference type="Proteomes" id="UP000007517">
    <property type="component" value="Chromosome"/>
</dbReference>
<evidence type="ECO:0000259" key="12">
    <source>
        <dbReference type="SMART" id="SM00986"/>
    </source>
</evidence>
<evidence type="ECO:0000313" key="14">
    <source>
        <dbReference type="Proteomes" id="UP000007517"/>
    </source>
</evidence>
<organism evidence="13 14">
    <name type="scientific">Blastococcus saxobsidens (strain DD2)</name>
    <dbReference type="NCBI Taxonomy" id="1146883"/>
    <lineage>
        <taxon>Bacteria</taxon>
        <taxon>Bacillati</taxon>
        <taxon>Actinomycetota</taxon>
        <taxon>Actinomycetes</taxon>
        <taxon>Geodermatophilales</taxon>
        <taxon>Geodermatophilaceae</taxon>
        <taxon>Blastococcus</taxon>
    </lineage>
</organism>
<evidence type="ECO:0000256" key="9">
    <source>
        <dbReference type="ARBA" id="ARBA00023004"/>
    </source>
</evidence>
<dbReference type="GO" id="GO:0051539">
    <property type="term" value="F:4 iron, 4 sulfur cluster binding"/>
    <property type="evidence" value="ECO:0007669"/>
    <property type="project" value="UniProtKB-KW"/>
</dbReference>
<dbReference type="EC" id="3.2.2.27" evidence="3"/>
<keyword evidence="5" id="KW-0004">4Fe-4S</keyword>
<proteinExistence type="inferred from homology"/>
<evidence type="ECO:0000256" key="8">
    <source>
        <dbReference type="ARBA" id="ARBA00022801"/>
    </source>
</evidence>
<dbReference type="eggNOG" id="COG1573">
    <property type="taxonomic scope" value="Bacteria"/>
</dbReference>
<gene>
    <name evidence="13" type="ordered locus">BLASA_4250</name>
</gene>
<dbReference type="STRING" id="1146883.BLASA_4250"/>
<evidence type="ECO:0000256" key="3">
    <source>
        <dbReference type="ARBA" id="ARBA00012030"/>
    </source>
</evidence>
<feature type="domain" description="Uracil-DNA glycosylase-like" evidence="12">
    <location>
        <begin position="55"/>
        <end position="204"/>
    </location>
</feature>
<accession>H6RLZ5</accession>